<proteinExistence type="predicted"/>
<keyword evidence="3" id="KW-1185">Reference proteome</keyword>
<dbReference type="Pfam" id="PF00415">
    <property type="entry name" value="RCC1"/>
    <property type="match status" value="2"/>
</dbReference>
<dbReference type="PANTHER" id="PTHR45982:SF1">
    <property type="entry name" value="REGULATOR OF CHROMOSOME CONDENSATION"/>
    <property type="match status" value="1"/>
</dbReference>
<keyword evidence="1" id="KW-0732">Signal</keyword>
<evidence type="ECO:0000256" key="1">
    <source>
        <dbReference type="SAM" id="SignalP"/>
    </source>
</evidence>
<evidence type="ECO:0008006" key="4">
    <source>
        <dbReference type="Google" id="ProtNLM"/>
    </source>
</evidence>
<dbReference type="Proteomes" id="UP000503441">
    <property type="component" value="Chromosome"/>
</dbReference>
<dbReference type="InterPro" id="IPR000408">
    <property type="entry name" value="Reg_chr_condens"/>
</dbReference>
<dbReference type="PRINTS" id="PR00633">
    <property type="entry name" value="RCCNDNSATION"/>
</dbReference>
<dbReference type="RefSeq" id="WP_166328860.1">
    <property type="nucleotide sequence ID" value="NZ_CP049933.1"/>
</dbReference>
<sequence>MLKRTLSAVVSIGLVAGMVSGAAVSAQADPVLSPDNGIAAGGETVSVPGPDDLTFTQVESGLNHSVAIGSDGKTYAWGLGLHGEMGDGGTRGHTYPTPVTNVGVAFTQVSVGGMHSLGLGTDGNVYAWGMGGSGQLGNGTTETKPTPTQVSVGGVTFTQVSAGQYFSLALGSDGNIYAWATTRTVLLAMAQPPAGWPRFSWKLEG</sequence>
<dbReference type="InterPro" id="IPR009091">
    <property type="entry name" value="RCC1/BLIP-II"/>
</dbReference>
<evidence type="ECO:0000313" key="2">
    <source>
        <dbReference type="EMBL" id="QIM17882.1"/>
    </source>
</evidence>
<name>A0ABX6JUD2_9MICO</name>
<dbReference type="PROSITE" id="PS50012">
    <property type="entry name" value="RCC1_3"/>
    <property type="match status" value="2"/>
</dbReference>
<reference evidence="2 3" key="1">
    <citation type="submission" date="2020-03" db="EMBL/GenBank/DDBJ databases">
        <title>Leucobacter sp. nov., isolated from beetles.</title>
        <authorList>
            <person name="Hyun D.-W."/>
            <person name="Bae J.-W."/>
        </authorList>
    </citation>
    <scope>NUCLEOTIDE SEQUENCE [LARGE SCALE GENOMIC DNA]</scope>
    <source>
        <strain evidence="2 3">HDW9A</strain>
    </source>
</reference>
<protein>
    <recommendedName>
        <fullName evidence="4">Regulator of chromosome condensation (RCC1) repeat-containing protein</fullName>
    </recommendedName>
</protein>
<dbReference type="Gene3D" id="2.130.10.30">
    <property type="entry name" value="Regulator of chromosome condensation 1/beta-lactamase-inhibitor protein II"/>
    <property type="match status" value="1"/>
</dbReference>
<gene>
    <name evidence="2" type="ORF">G7066_02825</name>
</gene>
<feature type="chain" id="PRO_5046719386" description="Regulator of chromosome condensation (RCC1) repeat-containing protein" evidence="1">
    <location>
        <begin position="29"/>
        <end position="205"/>
    </location>
</feature>
<dbReference type="SUPFAM" id="SSF50985">
    <property type="entry name" value="RCC1/BLIP-II"/>
    <property type="match status" value="1"/>
</dbReference>
<dbReference type="EMBL" id="CP049933">
    <property type="protein sequence ID" value="QIM17882.1"/>
    <property type="molecule type" value="Genomic_DNA"/>
</dbReference>
<dbReference type="InterPro" id="IPR051553">
    <property type="entry name" value="Ran_GTPase-activating"/>
</dbReference>
<organism evidence="2 3">
    <name type="scientific">Leucobacter coleopterorum</name>
    <dbReference type="NCBI Taxonomy" id="2714933"/>
    <lineage>
        <taxon>Bacteria</taxon>
        <taxon>Bacillati</taxon>
        <taxon>Actinomycetota</taxon>
        <taxon>Actinomycetes</taxon>
        <taxon>Micrococcales</taxon>
        <taxon>Microbacteriaceae</taxon>
        <taxon>Leucobacter</taxon>
    </lineage>
</organism>
<evidence type="ECO:0000313" key="3">
    <source>
        <dbReference type="Proteomes" id="UP000503441"/>
    </source>
</evidence>
<accession>A0ABX6JUD2</accession>
<dbReference type="PANTHER" id="PTHR45982">
    <property type="entry name" value="REGULATOR OF CHROMOSOME CONDENSATION"/>
    <property type="match status" value="1"/>
</dbReference>
<feature type="signal peptide" evidence="1">
    <location>
        <begin position="1"/>
        <end position="28"/>
    </location>
</feature>